<sequence>MSDNIKMHDTKNKNEWIDWLEEAIAKEHIKYYEYKEFNNFQEIGTGSFGKVYRANWKNMEKCFAIKSFLSLDKVTVKEIVRELQIQRVVDHHDNIIRCYGITKYVSTDYHINNNYMLVMEYANNGSLRNYLQENFDKLTWDNKYNMAYQLACAVSCLHNEKIVHCDLHSGNILVHQNTIKLADFGLSKRIGASSNFQSKLFGIIPYVDPKSFSRRRNNNNQMYSLNEKSDVYSVGVLLWEISSGKPPFEDEYFDVRLIYDISQGHRETVIPDTPDEYVKIYTKCWDGEPDNRPTIHQVVDMLKAIITKTNKIAENPQVSSNQELDEFPLNINNSESQRELFQLIRDFNKMNTQEIDTIIGSNKQAKFSTKNDFVRIIDEINDLIFNLVNKGIEWESINEQVIEYSVANENSAYGQFRIGCCYAVGMGIEKDLKKASDWYRIAAKNGNSMAMHSLGHHYLYGIGVKEDNNKAFELFKQSADGGYSDGINSLGCCYDCGFGTEIDWQKALKLYQKSAKLGNKLSQCNLGTMYEYGRGVAIDIDKAVYWYEKSAKQGVQGAQNRLEILQKKKKNK</sequence>
<dbReference type="InterPro" id="IPR006597">
    <property type="entry name" value="Sel1-like"/>
</dbReference>
<evidence type="ECO:0000313" key="3">
    <source>
        <dbReference type="EMBL" id="GES88146.1"/>
    </source>
</evidence>
<gene>
    <name evidence="3" type="ORF">RCL2_001511200</name>
</gene>
<keyword evidence="3" id="KW-0418">Kinase</keyword>
<dbReference type="PROSITE" id="PS50011">
    <property type="entry name" value="PROTEIN_KINASE_DOM"/>
    <property type="match status" value="1"/>
</dbReference>
<dbReference type="Pfam" id="PF07714">
    <property type="entry name" value="PK_Tyr_Ser-Thr"/>
    <property type="match status" value="1"/>
</dbReference>
<keyword evidence="3" id="KW-0808">Transferase</keyword>
<dbReference type="PROSITE" id="PS00107">
    <property type="entry name" value="PROTEIN_KINASE_ATP"/>
    <property type="match status" value="1"/>
</dbReference>
<dbReference type="OrthoDB" id="2390637at2759"/>
<dbReference type="EMBL" id="BLAL01000176">
    <property type="protein sequence ID" value="GES88146.1"/>
    <property type="molecule type" value="Genomic_DNA"/>
</dbReference>
<dbReference type="GO" id="GO:0004674">
    <property type="term" value="F:protein serine/threonine kinase activity"/>
    <property type="evidence" value="ECO:0007669"/>
    <property type="project" value="TreeGrafter"/>
</dbReference>
<dbReference type="SUPFAM" id="SSF56112">
    <property type="entry name" value="Protein kinase-like (PK-like)"/>
    <property type="match status" value="1"/>
</dbReference>
<dbReference type="Proteomes" id="UP000615446">
    <property type="component" value="Unassembled WGS sequence"/>
</dbReference>
<comment type="caution">
    <text evidence="3">The sequence shown here is derived from an EMBL/GenBank/DDBJ whole genome shotgun (WGS) entry which is preliminary data.</text>
</comment>
<protein>
    <submittedName>
        <fullName evidence="3">Kinase-like domain-containing protein</fullName>
    </submittedName>
</protein>
<organism evidence="3 4">
    <name type="scientific">Rhizophagus clarus</name>
    <dbReference type="NCBI Taxonomy" id="94130"/>
    <lineage>
        <taxon>Eukaryota</taxon>
        <taxon>Fungi</taxon>
        <taxon>Fungi incertae sedis</taxon>
        <taxon>Mucoromycota</taxon>
        <taxon>Glomeromycotina</taxon>
        <taxon>Glomeromycetes</taxon>
        <taxon>Glomerales</taxon>
        <taxon>Glomeraceae</taxon>
        <taxon>Rhizophagus</taxon>
    </lineage>
</organism>
<name>A0A8H3QQJ5_9GLOM</name>
<dbReference type="PRINTS" id="PR00109">
    <property type="entry name" value="TYRKINASE"/>
</dbReference>
<proteinExistence type="predicted"/>
<keyword evidence="1" id="KW-0547">Nucleotide-binding</keyword>
<feature type="binding site" evidence="1">
    <location>
        <position position="66"/>
    </location>
    <ligand>
        <name>ATP</name>
        <dbReference type="ChEBI" id="CHEBI:30616"/>
    </ligand>
</feature>
<dbReference type="SMART" id="SM00671">
    <property type="entry name" value="SEL1"/>
    <property type="match status" value="4"/>
</dbReference>
<keyword evidence="1" id="KW-0067">ATP-binding</keyword>
<dbReference type="Gene3D" id="1.10.510.10">
    <property type="entry name" value="Transferase(Phosphotransferase) domain 1"/>
    <property type="match status" value="1"/>
</dbReference>
<dbReference type="PANTHER" id="PTHR44329">
    <property type="entry name" value="SERINE/THREONINE-PROTEIN KINASE TNNI3K-RELATED"/>
    <property type="match status" value="1"/>
</dbReference>
<reference evidence="3" key="1">
    <citation type="submission" date="2019-10" db="EMBL/GenBank/DDBJ databases">
        <title>Conservation and host-specific expression of non-tandemly repeated heterogenous ribosome RNA gene in arbuscular mycorrhizal fungi.</title>
        <authorList>
            <person name="Maeda T."/>
            <person name="Kobayashi Y."/>
            <person name="Nakagawa T."/>
            <person name="Ezawa T."/>
            <person name="Yamaguchi K."/>
            <person name="Bino T."/>
            <person name="Nishimoto Y."/>
            <person name="Shigenobu S."/>
            <person name="Kawaguchi M."/>
        </authorList>
    </citation>
    <scope>NUCLEOTIDE SEQUENCE</scope>
    <source>
        <strain evidence="3">HR1</strain>
    </source>
</reference>
<evidence type="ECO:0000313" key="4">
    <source>
        <dbReference type="Proteomes" id="UP000615446"/>
    </source>
</evidence>
<dbReference type="InterPro" id="IPR011990">
    <property type="entry name" value="TPR-like_helical_dom_sf"/>
</dbReference>
<feature type="domain" description="Protein kinase" evidence="2">
    <location>
        <begin position="37"/>
        <end position="306"/>
    </location>
</feature>
<evidence type="ECO:0000256" key="1">
    <source>
        <dbReference type="PROSITE-ProRule" id="PRU10141"/>
    </source>
</evidence>
<dbReference type="AlphaFoldDB" id="A0A8H3QQJ5"/>
<dbReference type="Pfam" id="PF08238">
    <property type="entry name" value="Sel1"/>
    <property type="match status" value="4"/>
</dbReference>
<evidence type="ECO:0000259" key="2">
    <source>
        <dbReference type="PROSITE" id="PS50011"/>
    </source>
</evidence>
<dbReference type="SUPFAM" id="SSF81901">
    <property type="entry name" value="HCP-like"/>
    <property type="match status" value="1"/>
</dbReference>
<dbReference type="Gene3D" id="1.25.40.10">
    <property type="entry name" value="Tetratricopeptide repeat domain"/>
    <property type="match status" value="1"/>
</dbReference>
<dbReference type="GO" id="GO:0005524">
    <property type="term" value="F:ATP binding"/>
    <property type="evidence" value="ECO:0007669"/>
    <property type="project" value="UniProtKB-UniRule"/>
</dbReference>
<dbReference type="InterPro" id="IPR011009">
    <property type="entry name" value="Kinase-like_dom_sf"/>
</dbReference>
<dbReference type="InterPro" id="IPR051681">
    <property type="entry name" value="Ser/Thr_Kinases-Pseudokinases"/>
</dbReference>
<dbReference type="InterPro" id="IPR001245">
    <property type="entry name" value="Ser-Thr/Tyr_kinase_cat_dom"/>
</dbReference>
<dbReference type="InterPro" id="IPR000719">
    <property type="entry name" value="Prot_kinase_dom"/>
</dbReference>
<accession>A0A8H3QQJ5</accession>
<dbReference type="InterPro" id="IPR017441">
    <property type="entry name" value="Protein_kinase_ATP_BS"/>
</dbReference>